<dbReference type="GO" id="GO:0005829">
    <property type="term" value="C:cytosol"/>
    <property type="evidence" value="ECO:0007669"/>
    <property type="project" value="TreeGrafter"/>
</dbReference>
<dbReference type="OrthoDB" id="309640at2759"/>
<keyword evidence="4" id="KW-1185">Reference proteome</keyword>
<dbReference type="Proteomes" id="UP000186136">
    <property type="component" value="Unassembled WGS sequence"/>
</dbReference>
<accession>A0A1Q2YJ42</accession>
<proteinExistence type="inferred from homology"/>
<dbReference type="GO" id="GO:0019239">
    <property type="term" value="F:deaminase activity"/>
    <property type="evidence" value="ECO:0007669"/>
    <property type="project" value="TreeGrafter"/>
</dbReference>
<evidence type="ECO:0000256" key="1">
    <source>
        <dbReference type="ARBA" id="ARBA00010552"/>
    </source>
</evidence>
<dbReference type="InterPro" id="IPR035959">
    <property type="entry name" value="RutC-like_sf"/>
</dbReference>
<feature type="region of interest" description="Disordered" evidence="2">
    <location>
        <begin position="176"/>
        <end position="212"/>
    </location>
</feature>
<name>A0A1Q2YJ42_9ASCO</name>
<protein>
    <submittedName>
        <fullName evidence="3">Uncharacterized protein</fullName>
    </submittedName>
</protein>
<evidence type="ECO:0000256" key="2">
    <source>
        <dbReference type="SAM" id="MobiDB-lite"/>
    </source>
</evidence>
<sequence length="212" mass="21569">MVRVITWAECGLPVASPILDACTVTKTGMVYTSGSVGSDANGNVPESVEEQTEIAILNLETVLKAAGSSLNSVVKALVFVTDPALVPKVNGVYAKYFTTKPSRSCVITKLGAPQFLVEIELVAEPRFTGTDTAAVAAAAVAAAAVAAGSIYYCLAGRPVRADPARPQAFLRSRYPGTAAAAGRTPAAGTGRKAAPRSSGQTSACLGRPALAG</sequence>
<dbReference type="InterPro" id="IPR006175">
    <property type="entry name" value="YjgF/YER057c/UK114"/>
</dbReference>
<dbReference type="Gene3D" id="3.30.1330.40">
    <property type="entry name" value="RutC-like"/>
    <property type="match status" value="1"/>
</dbReference>
<comment type="similarity">
    <text evidence="1">Belongs to the RutC family.</text>
</comment>
<organism evidence="3 4">
    <name type="scientific">Pichia membranifaciens</name>
    <dbReference type="NCBI Taxonomy" id="4926"/>
    <lineage>
        <taxon>Eukaryota</taxon>
        <taxon>Fungi</taxon>
        <taxon>Dikarya</taxon>
        <taxon>Ascomycota</taxon>
        <taxon>Saccharomycotina</taxon>
        <taxon>Pichiomycetes</taxon>
        <taxon>Pichiales</taxon>
        <taxon>Pichiaceae</taxon>
        <taxon>Pichia</taxon>
    </lineage>
</organism>
<dbReference type="PANTHER" id="PTHR11803:SF58">
    <property type="entry name" value="PROTEIN HMF1-RELATED"/>
    <property type="match status" value="1"/>
</dbReference>
<dbReference type="CDD" id="cd00448">
    <property type="entry name" value="YjgF_YER057c_UK114_family"/>
    <property type="match status" value="1"/>
</dbReference>
<dbReference type="PANTHER" id="PTHR11803">
    <property type="entry name" value="2-IMINOBUTANOATE/2-IMINOPROPANOATE DEAMINASE RIDA"/>
    <property type="match status" value="1"/>
</dbReference>
<dbReference type="Pfam" id="PF01042">
    <property type="entry name" value="Ribonuc_L-PSP"/>
    <property type="match status" value="1"/>
</dbReference>
<feature type="compositionally biased region" description="Low complexity" evidence="2">
    <location>
        <begin position="176"/>
        <end position="196"/>
    </location>
</feature>
<reference evidence="3 4" key="1">
    <citation type="submission" date="2016-08" db="EMBL/GenBank/DDBJ databases">
        <title>Whole genome shotgun sequence of Pichia membranifaciens KS47-1.</title>
        <authorList>
            <person name="Konishi M."/>
            <person name="Ishida M."/>
            <person name="Arakawa T."/>
            <person name="Kato Y."/>
            <person name="Horiuchi J."/>
        </authorList>
    </citation>
    <scope>NUCLEOTIDE SEQUENCE [LARGE SCALE GENOMIC DNA]</scope>
    <source>
        <strain evidence="3 4">KS47-1</strain>
    </source>
</reference>
<gene>
    <name evidence="3" type="ORF">PMKS-002893</name>
</gene>
<dbReference type="AlphaFoldDB" id="A0A1Q2YJ42"/>
<dbReference type="SUPFAM" id="SSF55298">
    <property type="entry name" value="YjgF-like"/>
    <property type="match status" value="1"/>
</dbReference>
<dbReference type="EMBL" id="BDGI01000116">
    <property type="protein sequence ID" value="GAV29393.1"/>
    <property type="molecule type" value="Genomic_DNA"/>
</dbReference>
<evidence type="ECO:0000313" key="4">
    <source>
        <dbReference type="Proteomes" id="UP000186136"/>
    </source>
</evidence>
<evidence type="ECO:0000313" key="3">
    <source>
        <dbReference type="EMBL" id="GAV29393.1"/>
    </source>
</evidence>
<dbReference type="GO" id="GO:0005739">
    <property type="term" value="C:mitochondrion"/>
    <property type="evidence" value="ECO:0007669"/>
    <property type="project" value="TreeGrafter"/>
</dbReference>
<comment type="caution">
    <text evidence="3">The sequence shown here is derived from an EMBL/GenBank/DDBJ whole genome shotgun (WGS) entry which is preliminary data.</text>
</comment>